<organism evidence="2 3">
    <name type="scientific">Clostridium ganghwense</name>
    <dbReference type="NCBI Taxonomy" id="312089"/>
    <lineage>
        <taxon>Bacteria</taxon>
        <taxon>Bacillati</taxon>
        <taxon>Bacillota</taxon>
        <taxon>Clostridia</taxon>
        <taxon>Eubacteriales</taxon>
        <taxon>Clostridiaceae</taxon>
        <taxon>Clostridium</taxon>
    </lineage>
</organism>
<evidence type="ECO:0000313" key="2">
    <source>
        <dbReference type="EMBL" id="MCY6372127.1"/>
    </source>
</evidence>
<dbReference type="Pfam" id="PF21688">
    <property type="entry name" value="FAD-depend_C"/>
    <property type="match status" value="1"/>
</dbReference>
<name>A0ABT4CSW0_9CLOT</name>
<dbReference type="SUPFAM" id="SSF51905">
    <property type="entry name" value="FAD/NAD(P)-binding domain"/>
    <property type="match status" value="1"/>
</dbReference>
<proteinExistence type="predicted"/>
<protein>
    <submittedName>
        <fullName evidence="2">NAD(P)/FAD-dependent oxidoreductase</fullName>
    </submittedName>
</protein>
<dbReference type="EMBL" id="JAPQES010000006">
    <property type="protein sequence ID" value="MCY6372127.1"/>
    <property type="molecule type" value="Genomic_DNA"/>
</dbReference>
<dbReference type="Gene3D" id="3.50.50.60">
    <property type="entry name" value="FAD/NAD(P)-binding domain"/>
    <property type="match status" value="2"/>
</dbReference>
<dbReference type="PANTHER" id="PTHR43106">
    <property type="entry name" value="DEHYDROGENASE-RELATED"/>
    <property type="match status" value="1"/>
</dbReference>
<sequence length="472" mass="52450">MKNIYDVIIIGAGPAGIFTALEVTKLNPELEVLIIDKGRNIEKRKCPARDTGKCVNCNPCGITFGWSGAGAFSDGKLSLSPEVGGRLLEYYSEQQAQELINYCDDIYLKFGANETIHGLNNEKVEEIKYEASKHNIRLVECPVRHLGTELAYDVLRGMYHHLIENTKTEFCELSKAKELIVEDGKATGMKVHTKDGCKDISGKYIIVAPGRGGAEWLSKEAKKHNMKTKNNAVDIGVRVEVPNSIMDHLTKDLYEAKLVYYSDTFDNKVRTFCMNPGGVVSEEHYDGEIAVVNGHSYSQAELRTENTNFAMLVSTTFTEPFNQPIDYGKYIAKLGNMLTGGPIMVQRLGDLLNGRRTDESRLKKSTTRPTLKSAVPGDLSFVLPQRHLTSIVEAIKAFDKVAPGLYSKNTLLYGVEVKFYSSKFETNRKFETEIENLYTIGDGAGITRGLMQASVTGVIVARDISKKEEKTK</sequence>
<dbReference type="InterPro" id="IPR036188">
    <property type="entry name" value="FAD/NAD-bd_sf"/>
</dbReference>
<dbReference type="InterPro" id="IPR049516">
    <property type="entry name" value="FAD-depend_C"/>
</dbReference>
<gene>
    <name evidence="2" type="ORF">OXH55_15970</name>
</gene>
<feature type="domain" description="FAD-dependent protein C-terminal" evidence="1">
    <location>
        <begin position="234"/>
        <end position="417"/>
    </location>
</feature>
<evidence type="ECO:0000259" key="1">
    <source>
        <dbReference type="Pfam" id="PF21688"/>
    </source>
</evidence>
<reference evidence="2" key="1">
    <citation type="submission" date="2022-12" db="EMBL/GenBank/DDBJ databases">
        <authorList>
            <person name="Wang J."/>
        </authorList>
    </citation>
    <scope>NUCLEOTIDE SEQUENCE</scope>
    <source>
        <strain evidence="2">HY-42-06</strain>
    </source>
</reference>
<dbReference type="RefSeq" id="WP_268051232.1">
    <property type="nucleotide sequence ID" value="NZ_JAPQES010000006.1"/>
</dbReference>
<dbReference type="PANTHER" id="PTHR43106:SF1">
    <property type="entry name" value="DEHYDROGENASE-RELATED"/>
    <property type="match status" value="1"/>
</dbReference>
<dbReference type="Proteomes" id="UP001079657">
    <property type="component" value="Unassembled WGS sequence"/>
</dbReference>
<evidence type="ECO:0000313" key="3">
    <source>
        <dbReference type="Proteomes" id="UP001079657"/>
    </source>
</evidence>
<dbReference type="PRINTS" id="PR00368">
    <property type="entry name" value="FADPNR"/>
</dbReference>
<accession>A0ABT4CSW0</accession>
<keyword evidence="3" id="KW-1185">Reference proteome</keyword>
<dbReference type="PIRSF" id="PIRSF038984">
    <property type="entry name" value="FAD_binding_protein"/>
    <property type="match status" value="1"/>
</dbReference>
<comment type="caution">
    <text evidence="2">The sequence shown here is derived from an EMBL/GenBank/DDBJ whole genome shotgun (WGS) entry which is preliminary data.</text>
</comment>
<dbReference type="InterPro" id="IPR028348">
    <property type="entry name" value="FAD-binding_protein"/>
</dbReference>